<dbReference type="Proteomes" id="UP000217790">
    <property type="component" value="Unassembled WGS sequence"/>
</dbReference>
<proteinExistence type="predicted"/>
<dbReference type="STRING" id="47427.A0A2H3DIU3"/>
<protein>
    <recommendedName>
        <fullName evidence="4">F-box domain-containing protein</fullName>
    </recommendedName>
</protein>
<dbReference type="InParanoid" id="A0A2H3DIU3"/>
<dbReference type="EMBL" id="KZ293652">
    <property type="protein sequence ID" value="PBK95129.1"/>
    <property type="molecule type" value="Genomic_DNA"/>
</dbReference>
<evidence type="ECO:0000313" key="3">
    <source>
        <dbReference type="Proteomes" id="UP000217790"/>
    </source>
</evidence>
<dbReference type="Gene3D" id="3.80.10.10">
    <property type="entry name" value="Ribonuclease Inhibitor"/>
    <property type="match status" value="1"/>
</dbReference>
<keyword evidence="3" id="KW-1185">Reference proteome</keyword>
<dbReference type="AlphaFoldDB" id="A0A2H3DIU3"/>
<evidence type="ECO:0000256" key="1">
    <source>
        <dbReference type="SAM" id="Coils"/>
    </source>
</evidence>
<organism evidence="2 3">
    <name type="scientific">Armillaria gallica</name>
    <name type="common">Bulbous honey fungus</name>
    <name type="synonym">Armillaria bulbosa</name>
    <dbReference type="NCBI Taxonomy" id="47427"/>
    <lineage>
        <taxon>Eukaryota</taxon>
        <taxon>Fungi</taxon>
        <taxon>Dikarya</taxon>
        <taxon>Basidiomycota</taxon>
        <taxon>Agaricomycotina</taxon>
        <taxon>Agaricomycetes</taxon>
        <taxon>Agaricomycetidae</taxon>
        <taxon>Agaricales</taxon>
        <taxon>Marasmiineae</taxon>
        <taxon>Physalacriaceae</taxon>
        <taxon>Armillaria</taxon>
    </lineage>
</organism>
<dbReference type="OMA" id="CTNIRSM"/>
<keyword evidence="1" id="KW-0175">Coiled coil</keyword>
<evidence type="ECO:0000313" key="2">
    <source>
        <dbReference type="EMBL" id="PBK95129.1"/>
    </source>
</evidence>
<gene>
    <name evidence="2" type="ORF">ARMGADRAFT_1011022</name>
</gene>
<reference evidence="3" key="1">
    <citation type="journal article" date="2017" name="Nat. Ecol. Evol.">
        <title>Genome expansion and lineage-specific genetic innovations in the forest pathogenic fungi Armillaria.</title>
        <authorList>
            <person name="Sipos G."/>
            <person name="Prasanna A.N."/>
            <person name="Walter M.C."/>
            <person name="O'Connor E."/>
            <person name="Balint B."/>
            <person name="Krizsan K."/>
            <person name="Kiss B."/>
            <person name="Hess J."/>
            <person name="Varga T."/>
            <person name="Slot J."/>
            <person name="Riley R."/>
            <person name="Boka B."/>
            <person name="Rigling D."/>
            <person name="Barry K."/>
            <person name="Lee J."/>
            <person name="Mihaltcheva S."/>
            <person name="LaButti K."/>
            <person name="Lipzen A."/>
            <person name="Waldron R."/>
            <person name="Moloney N.M."/>
            <person name="Sperisen C."/>
            <person name="Kredics L."/>
            <person name="Vagvoelgyi C."/>
            <person name="Patrignani A."/>
            <person name="Fitzpatrick D."/>
            <person name="Nagy I."/>
            <person name="Doyle S."/>
            <person name="Anderson J.B."/>
            <person name="Grigoriev I.V."/>
            <person name="Gueldener U."/>
            <person name="Muensterkoetter M."/>
            <person name="Nagy L.G."/>
        </authorList>
    </citation>
    <scope>NUCLEOTIDE SEQUENCE [LARGE SCALE GENOMIC DNA]</scope>
    <source>
        <strain evidence="3">Ar21-2</strain>
    </source>
</reference>
<name>A0A2H3DIU3_ARMGA</name>
<accession>A0A2H3DIU3</accession>
<dbReference type="InterPro" id="IPR032675">
    <property type="entry name" value="LRR_dom_sf"/>
</dbReference>
<evidence type="ECO:0008006" key="4">
    <source>
        <dbReference type="Google" id="ProtNLM"/>
    </source>
</evidence>
<dbReference type="OrthoDB" id="2269034at2759"/>
<sequence>MSTLSPLNWEPCSGCSCSNHRLPSYHFPTENTTSLYLERLTQCNDPPSPTEADELRRAVLSYEQQIHNLTIEEEKLQQMLTKIHDSVKEKAGLLHREKERVLAAISNRKRVLSPVRRLSVEILFQIFLDTIEFPVRRTQSPDSDNLWDFHPTDNPMWSLECVSKQWRMVAMSFPQLWSYINIILTEDNFEDQSYARRLGEQCNRARNYPLSVSIADEDIEPIDFPPHLAGILFTISRDIRELHLFLCSATFIEIDRLQLSSPSLERLSLHSLETDEFDEGLHLLRTSPKLRTLKVFDVDKPSSYFILPWHQIVAYKSNHTHTSSFRMGPSSYYHLKVLRELTQLEEYTLCCQDSTIEGQLNDEVFPLTCTNIRSMKIFSHIRHSEESDSDTALKQILVRLALPSLASLKVDCLSREAPGTFTAIRELIVKSQCPITTLHFDHGFILEKDFLHILRRSPTLEDVRLTHVDVSLNKTLAELTPKLDGTRTLTPRLQTLHLGGSVVFDINVFVDMVVSRWNLASLRIPHGVQRLVEVNLCQLIPIDGPRDEINAVTALSALDVYMEEGLRVTFSTEYMLNTGDQ</sequence>
<feature type="coiled-coil region" evidence="1">
    <location>
        <begin position="52"/>
        <end position="79"/>
    </location>
</feature>